<accession>A0A8H4X3H6</accession>
<dbReference type="PANTHER" id="PTHR36223:SF1">
    <property type="entry name" value="TRANSCRIPTION ELONGATION FACTOR EAF N-TERMINAL DOMAIN-CONTAINING PROTEIN"/>
    <property type="match status" value="1"/>
</dbReference>
<protein>
    <recommendedName>
        <fullName evidence="1">DUF7918 domain-containing protein</fullName>
    </recommendedName>
</protein>
<dbReference type="AlphaFoldDB" id="A0A8H4X3H6"/>
<proteinExistence type="predicted"/>
<evidence type="ECO:0000259" key="1">
    <source>
        <dbReference type="Pfam" id="PF25534"/>
    </source>
</evidence>
<evidence type="ECO:0000313" key="3">
    <source>
        <dbReference type="Proteomes" id="UP000604273"/>
    </source>
</evidence>
<comment type="caution">
    <text evidence="2">The sequence shown here is derived from an EMBL/GenBank/DDBJ whole genome shotgun (WGS) entry which is preliminary data.</text>
</comment>
<feature type="domain" description="DUF7918" evidence="1">
    <location>
        <begin position="10"/>
        <end position="231"/>
    </location>
</feature>
<keyword evidence="3" id="KW-1185">Reference proteome</keyword>
<reference evidence="2" key="1">
    <citation type="journal article" date="2020" name="BMC Genomics">
        <title>Correction to: Identification and distribution of gene clusters required for synthesis of sphingolipid metabolism inhibitors in diverse species of the filamentous fungus Fusarium.</title>
        <authorList>
            <person name="Kim H.S."/>
            <person name="Lohmar J.M."/>
            <person name="Busman M."/>
            <person name="Brown D.W."/>
            <person name="Naumann T.A."/>
            <person name="Divon H.H."/>
            <person name="Lysoe E."/>
            <person name="Uhlig S."/>
            <person name="Proctor R.H."/>
        </authorList>
    </citation>
    <scope>NUCLEOTIDE SEQUENCE</scope>
    <source>
        <strain evidence="2">NRRL 45417</strain>
    </source>
</reference>
<dbReference type="PANTHER" id="PTHR36223">
    <property type="entry name" value="BETA-LACTAMASE-TYPE TRANSPEPTIDASE FOLD DOMAIN CONTAINING PROTEIN"/>
    <property type="match status" value="1"/>
</dbReference>
<name>A0A8H4X3H6_9HYPO</name>
<reference evidence="2" key="2">
    <citation type="submission" date="2020-05" db="EMBL/GenBank/DDBJ databases">
        <authorList>
            <person name="Kim H.-S."/>
            <person name="Proctor R.H."/>
            <person name="Brown D.W."/>
        </authorList>
    </citation>
    <scope>NUCLEOTIDE SEQUENCE</scope>
    <source>
        <strain evidence="2">NRRL 45417</strain>
    </source>
</reference>
<dbReference type="Pfam" id="PF25534">
    <property type="entry name" value="DUF7918"/>
    <property type="match status" value="1"/>
</dbReference>
<organism evidence="2 3">
    <name type="scientific">Fusarium gaditjirri</name>
    <dbReference type="NCBI Taxonomy" id="282569"/>
    <lineage>
        <taxon>Eukaryota</taxon>
        <taxon>Fungi</taxon>
        <taxon>Dikarya</taxon>
        <taxon>Ascomycota</taxon>
        <taxon>Pezizomycotina</taxon>
        <taxon>Sordariomycetes</taxon>
        <taxon>Hypocreomycetidae</taxon>
        <taxon>Hypocreales</taxon>
        <taxon>Nectriaceae</taxon>
        <taxon>Fusarium</taxon>
        <taxon>Fusarium nisikadoi species complex</taxon>
    </lineage>
</organism>
<dbReference type="Proteomes" id="UP000604273">
    <property type="component" value="Unassembled WGS sequence"/>
</dbReference>
<dbReference type="InterPro" id="IPR057678">
    <property type="entry name" value="DUF7918"/>
</dbReference>
<sequence length="339" mass="38229">MAMLDELPHVTARIRVAGELATEYDPVDVQETVVNLDNEGVKIPKRLCYIESKSGAEFAIEIAVSDKYQPPHSHNCFIATVYIDGQLMRSKLMDVPLSRRRQKTILISSGKVEPETGGGKPIFGKFVFAPITKTSDPLSADRLKEDLKRAETLGTIRLCLATGRCDEKESRKQSVRYSTSREAELAEKALKGKAISHATTLAETTEKPSSNVQLTRDRRLVGEIFFRYRSYRMSFRLYKYCLSHHNSLTFDAEALQHELIIPRTPSPEPSATNSIDANALAHLSESDIRRLALERLRDTQIKNETSHVKREAEEASQSPRQWKCVKLNDGKEVVDLTNE</sequence>
<evidence type="ECO:0000313" key="2">
    <source>
        <dbReference type="EMBL" id="KAF4959704.1"/>
    </source>
</evidence>
<dbReference type="OrthoDB" id="3364132at2759"/>
<dbReference type="EMBL" id="JABFAI010000030">
    <property type="protein sequence ID" value="KAF4959704.1"/>
    <property type="molecule type" value="Genomic_DNA"/>
</dbReference>
<gene>
    <name evidence="2" type="ORF">FGADI_1478</name>
</gene>